<dbReference type="GO" id="GO:0045944">
    <property type="term" value="P:positive regulation of transcription by RNA polymerase II"/>
    <property type="evidence" value="ECO:0007669"/>
    <property type="project" value="TreeGrafter"/>
</dbReference>
<dbReference type="OrthoDB" id="407832at2759"/>
<evidence type="ECO:0000256" key="2">
    <source>
        <dbReference type="SAM" id="MobiDB-lite"/>
    </source>
</evidence>
<reference evidence="3 4" key="1">
    <citation type="journal article" date="2012" name="PLoS Pathog.">
        <title>Diverse lifestyles and strategies of plant pathogenesis encoded in the genomes of eighteen Dothideomycetes fungi.</title>
        <authorList>
            <person name="Ohm R.A."/>
            <person name="Feau N."/>
            <person name="Henrissat B."/>
            <person name="Schoch C.L."/>
            <person name="Horwitz B.A."/>
            <person name="Barry K.W."/>
            <person name="Condon B.J."/>
            <person name="Copeland A.C."/>
            <person name="Dhillon B."/>
            <person name="Glaser F."/>
            <person name="Hesse C.N."/>
            <person name="Kosti I."/>
            <person name="LaButti K."/>
            <person name="Lindquist E.A."/>
            <person name="Lucas S."/>
            <person name="Salamov A.A."/>
            <person name="Bradshaw R.E."/>
            <person name="Ciuffetti L."/>
            <person name="Hamelin R.C."/>
            <person name="Kema G.H.J."/>
            <person name="Lawrence C."/>
            <person name="Scott J.A."/>
            <person name="Spatafora J.W."/>
            <person name="Turgeon B.G."/>
            <person name="de Wit P.J.G.M."/>
            <person name="Zhong S."/>
            <person name="Goodwin S.B."/>
            <person name="Grigoriev I.V."/>
        </authorList>
    </citation>
    <scope>NUCLEOTIDE SEQUENCE [LARGE SCALE GENOMIC DNA]</scope>
    <source>
        <strain evidence="4">28A</strain>
    </source>
</reference>
<feature type="compositionally biased region" description="Polar residues" evidence="2">
    <location>
        <begin position="102"/>
        <end position="116"/>
    </location>
</feature>
<sequence>MPLPREASPRKANYRVRFRHGVFPDAEGQATRADIKKYDYFFSAGQKWVDTEGKLDFVDESRLVAEESESAGHVSDKKATRHSNANPAQPIGRIVESEIIGRNSQGNQNPSHTQWQPPWHIRHHTQSGPGSVSSYSSLDEPFPADSQSDGPWSHPCPSPIPIPPIAWPLSDPIEAHLFRFWIERAAENLDITSPEGVFRDLVPRLASENSMLMNAIFMTSAQNVVRYDPYFPTGPYAYHDRLLQDLIPYLAEKGRIEDEATLLAAMLLRAFEQFDAGTRGQSHLSTYELFRGPKGWLFDMSRPLVQACVMIEVHTEVCEALLNRPSLRIDYANYILPGLDEPADEVSWGNRILWLSARVLQWMETGVRAAAERQYLSNLIDDWERKRPATFDTFFYRDSYPTFFPELWFSSPLHADANQHLRICRIALAVSRLDSTTSGAHGDVIAVSVHDEVLRGLKEIVGIARCNTHCIPAPPKAAYAVHRFAGLLSDETARFKMMEFLEETNAMGISTVTSIEHLVEQWNWTRNPYQWTTNQLS</sequence>
<dbReference type="PANTHER" id="PTHR37534:SF2">
    <property type="entry name" value="N-ACETYLTRANSFERASE DOMAIN-CONTAINING PROTEIN"/>
    <property type="match status" value="1"/>
</dbReference>
<name>R0IID5_EXST2</name>
<dbReference type="AlphaFoldDB" id="R0IID5"/>
<proteinExistence type="predicted"/>
<dbReference type="eggNOG" id="ENOG502SJKS">
    <property type="taxonomic scope" value="Eukaryota"/>
</dbReference>
<feature type="region of interest" description="Disordered" evidence="2">
    <location>
        <begin position="66"/>
        <end position="157"/>
    </location>
</feature>
<dbReference type="GO" id="GO:0000976">
    <property type="term" value="F:transcription cis-regulatory region binding"/>
    <property type="evidence" value="ECO:0007669"/>
    <property type="project" value="TreeGrafter"/>
</dbReference>
<feature type="compositionally biased region" description="Low complexity" evidence="2">
    <location>
        <begin position="127"/>
        <end position="137"/>
    </location>
</feature>
<protein>
    <recommendedName>
        <fullName evidence="5">Arca-like protein</fullName>
    </recommendedName>
</protein>
<reference evidence="3 4" key="2">
    <citation type="journal article" date="2013" name="PLoS Genet.">
        <title>Comparative genome structure, secondary metabolite, and effector coding capacity across Cochliobolus pathogens.</title>
        <authorList>
            <person name="Condon B.J."/>
            <person name="Leng Y."/>
            <person name="Wu D."/>
            <person name="Bushley K.E."/>
            <person name="Ohm R.A."/>
            <person name="Otillar R."/>
            <person name="Martin J."/>
            <person name="Schackwitz W."/>
            <person name="Grimwood J."/>
            <person name="MohdZainudin N."/>
            <person name="Xue C."/>
            <person name="Wang R."/>
            <person name="Manning V.A."/>
            <person name="Dhillon B."/>
            <person name="Tu Z.J."/>
            <person name="Steffenson B.J."/>
            <person name="Salamov A."/>
            <person name="Sun H."/>
            <person name="Lowry S."/>
            <person name="LaButti K."/>
            <person name="Han J."/>
            <person name="Copeland A."/>
            <person name="Lindquist E."/>
            <person name="Barry K."/>
            <person name="Schmutz J."/>
            <person name="Baker S.E."/>
            <person name="Ciuffetti L.M."/>
            <person name="Grigoriev I.V."/>
            <person name="Zhong S."/>
            <person name="Turgeon B.G."/>
        </authorList>
    </citation>
    <scope>NUCLEOTIDE SEQUENCE [LARGE SCALE GENOMIC DNA]</scope>
    <source>
        <strain evidence="4">28A</strain>
    </source>
</reference>
<dbReference type="GO" id="GO:0003700">
    <property type="term" value="F:DNA-binding transcription factor activity"/>
    <property type="evidence" value="ECO:0007669"/>
    <property type="project" value="TreeGrafter"/>
</dbReference>
<keyword evidence="1" id="KW-0539">Nucleus</keyword>
<dbReference type="Proteomes" id="UP000016935">
    <property type="component" value="Unassembled WGS sequence"/>
</dbReference>
<dbReference type="EMBL" id="KB908703">
    <property type="protein sequence ID" value="EOA84686.1"/>
    <property type="molecule type" value="Genomic_DNA"/>
</dbReference>
<keyword evidence="4" id="KW-1185">Reference proteome</keyword>
<dbReference type="GO" id="GO:0005634">
    <property type="term" value="C:nucleus"/>
    <property type="evidence" value="ECO:0007669"/>
    <property type="project" value="TreeGrafter"/>
</dbReference>
<evidence type="ECO:0000256" key="1">
    <source>
        <dbReference type="ARBA" id="ARBA00023242"/>
    </source>
</evidence>
<dbReference type="STRING" id="671987.R0IID5"/>
<dbReference type="HOGENOM" id="CLU_043187_0_0_1"/>
<organism evidence="3 4">
    <name type="scientific">Exserohilum turcicum (strain 28A)</name>
    <name type="common">Northern leaf blight fungus</name>
    <name type="synonym">Setosphaeria turcica</name>
    <dbReference type="NCBI Taxonomy" id="671987"/>
    <lineage>
        <taxon>Eukaryota</taxon>
        <taxon>Fungi</taxon>
        <taxon>Dikarya</taxon>
        <taxon>Ascomycota</taxon>
        <taxon>Pezizomycotina</taxon>
        <taxon>Dothideomycetes</taxon>
        <taxon>Pleosporomycetidae</taxon>
        <taxon>Pleosporales</taxon>
        <taxon>Pleosporineae</taxon>
        <taxon>Pleosporaceae</taxon>
        <taxon>Exserohilum</taxon>
    </lineage>
</organism>
<dbReference type="RefSeq" id="XP_008027258.1">
    <property type="nucleotide sequence ID" value="XM_008029067.1"/>
</dbReference>
<gene>
    <name evidence="3" type="ORF">SETTUDRAFT_163546</name>
</gene>
<accession>R0IID5</accession>
<dbReference type="GeneID" id="19398796"/>
<dbReference type="PANTHER" id="PTHR37534">
    <property type="entry name" value="TRANSCRIPTIONAL ACTIVATOR PROTEIN UGA3"/>
    <property type="match status" value="1"/>
</dbReference>
<evidence type="ECO:0000313" key="4">
    <source>
        <dbReference type="Proteomes" id="UP000016935"/>
    </source>
</evidence>
<evidence type="ECO:0008006" key="5">
    <source>
        <dbReference type="Google" id="ProtNLM"/>
    </source>
</evidence>
<evidence type="ECO:0000313" key="3">
    <source>
        <dbReference type="EMBL" id="EOA84686.1"/>
    </source>
</evidence>